<dbReference type="Pfam" id="PF01614">
    <property type="entry name" value="IclR_C"/>
    <property type="match status" value="1"/>
</dbReference>
<dbReference type="GO" id="GO:0003700">
    <property type="term" value="F:DNA-binding transcription factor activity"/>
    <property type="evidence" value="ECO:0007669"/>
    <property type="project" value="TreeGrafter"/>
</dbReference>
<dbReference type="SUPFAM" id="SSF55781">
    <property type="entry name" value="GAF domain-like"/>
    <property type="match status" value="1"/>
</dbReference>
<proteinExistence type="predicted"/>
<dbReference type="OrthoDB" id="4924204at2"/>
<protein>
    <submittedName>
        <fullName evidence="6">IclR family transcriptional regulator</fullName>
    </submittedName>
</protein>
<evidence type="ECO:0000256" key="1">
    <source>
        <dbReference type="ARBA" id="ARBA00023015"/>
    </source>
</evidence>
<evidence type="ECO:0000256" key="3">
    <source>
        <dbReference type="ARBA" id="ARBA00023163"/>
    </source>
</evidence>
<dbReference type="Proteomes" id="UP000275048">
    <property type="component" value="Unassembled WGS sequence"/>
</dbReference>
<dbReference type="RefSeq" id="WP_122936207.1">
    <property type="nucleotide sequence ID" value="NZ_JBHSNT010000068.1"/>
</dbReference>
<dbReference type="SMART" id="SM00346">
    <property type="entry name" value="HTH_ICLR"/>
    <property type="match status" value="1"/>
</dbReference>
<evidence type="ECO:0000256" key="2">
    <source>
        <dbReference type="ARBA" id="ARBA00023125"/>
    </source>
</evidence>
<sequence length="277" mass="29548">MKATDESATESASESALDSAAKAPSRYRIEALAKGLDVLRLFDETVTSLKLREICDRTGIPMPTAFRVVATLEEGGFLERLPDGSIRPGVAVLMLGSAALRGSSLVQLSEQPLRRLSEETGETVNLGVLVGDQVLYLARLRNSDLVTANIQVGSTLPAAYTSMGKLLLAYLSDAELAATLANHDFGADAGPNAARSLDELRERLAAIREQGYALQDQEVAAGLRSVSVPVFGRDPKPVAAINIAVASSRHDLDSLRGPLLERIRATADRISQLLRAT</sequence>
<dbReference type="InterPro" id="IPR005471">
    <property type="entry name" value="Tscrpt_reg_IclR_N"/>
</dbReference>
<dbReference type="AlphaFoldDB" id="A0A3M8AHB6"/>
<dbReference type="InterPro" id="IPR036388">
    <property type="entry name" value="WH-like_DNA-bd_sf"/>
</dbReference>
<dbReference type="PANTHER" id="PTHR30136:SF35">
    <property type="entry name" value="HTH-TYPE TRANSCRIPTIONAL REGULATOR RV1719"/>
    <property type="match status" value="1"/>
</dbReference>
<dbReference type="Gene3D" id="3.30.450.40">
    <property type="match status" value="1"/>
</dbReference>
<dbReference type="Pfam" id="PF09339">
    <property type="entry name" value="HTH_IclR"/>
    <property type="match status" value="1"/>
</dbReference>
<dbReference type="InterPro" id="IPR050707">
    <property type="entry name" value="HTH_MetabolicPath_Reg"/>
</dbReference>
<keyword evidence="3" id="KW-0804">Transcription</keyword>
<dbReference type="EMBL" id="RHHB01000007">
    <property type="protein sequence ID" value="RNB50606.1"/>
    <property type="molecule type" value="Genomic_DNA"/>
</dbReference>
<keyword evidence="7" id="KW-1185">Reference proteome</keyword>
<feature type="domain" description="HTH iclR-type" evidence="4">
    <location>
        <begin position="29"/>
        <end position="90"/>
    </location>
</feature>
<dbReference type="GO" id="GO:0003677">
    <property type="term" value="F:DNA binding"/>
    <property type="evidence" value="ECO:0007669"/>
    <property type="project" value="UniProtKB-KW"/>
</dbReference>
<evidence type="ECO:0000259" key="5">
    <source>
        <dbReference type="PROSITE" id="PS51078"/>
    </source>
</evidence>
<dbReference type="InterPro" id="IPR014757">
    <property type="entry name" value="Tscrpt_reg_IclR_C"/>
</dbReference>
<keyword evidence="2" id="KW-0238">DNA-binding</keyword>
<dbReference type="GO" id="GO:0045892">
    <property type="term" value="P:negative regulation of DNA-templated transcription"/>
    <property type="evidence" value="ECO:0007669"/>
    <property type="project" value="TreeGrafter"/>
</dbReference>
<feature type="domain" description="IclR-ED" evidence="5">
    <location>
        <begin position="91"/>
        <end position="276"/>
    </location>
</feature>
<comment type="caution">
    <text evidence="6">The sequence shown here is derived from an EMBL/GenBank/DDBJ whole genome shotgun (WGS) entry which is preliminary data.</text>
</comment>
<evidence type="ECO:0000313" key="6">
    <source>
        <dbReference type="EMBL" id="RNB50606.1"/>
    </source>
</evidence>
<dbReference type="InterPro" id="IPR029016">
    <property type="entry name" value="GAF-like_dom_sf"/>
</dbReference>
<keyword evidence="1" id="KW-0805">Transcription regulation</keyword>
<reference evidence="6 7" key="1">
    <citation type="submission" date="2018-10" db="EMBL/GenBank/DDBJ databases">
        <title>Isolation, diversity and antibacterial activity of antinobacteria from the wheat rhizosphere soil.</title>
        <authorList>
            <person name="Sun T."/>
        </authorList>
    </citation>
    <scope>NUCLEOTIDE SEQUENCE [LARGE SCALE GENOMIC DNA]</scope>
    <source>
        <strain evidence="6 7">SJ-23</strain>
    </source>
</reference>
<evidence type="ECO:0000259" key="4">
    <source>
        <dbReference type="PROSITE" id="PS51077"/>
    </source>
</evidence>
<dbReference type="Gene3D" id="1.10.10.10">
    <property type="entry name" value="Winged helix-like DNA-binding domain superfamily/Winged helix DNA-binding domain"/>
    <property type="match status" value="1"/>
</dbReference>
<dbReference type="PROSITE" id="PS51077">
    <property type="entry name" value="HTH_ICLR"/>
    <property type="match status" value="1"/>
</dbReference>
<organism evidence="6 7">
    <name type="scientific">Agromyces tardus</name>
    <dbReference type="NCBI Taxonomy" id="2583849"/>
    <lineage>
        <taxon>Bacteria</taxon>
        <taxon>Bacillati</taxon>
        <taxon>Actinomycetota</taxon>
        <taxon>Actinomycetes</taxon>
        <taxon>Micrococcales</taxon>
        <taxon>Microbacteriaceae</taxon>
        <taxon>Agromyces</taxon>
    </lineage>
</organism>
<evidence type="ECO:0000313" key="7">
    <source>
        <dbReference type="Proteomes" id="UP000275048"/>
    </source>
</evidence>
<dbReference type="InterPro" id="IPR036390">
    <property type="entry name" value="WH_DNA-bd_sf"/>
</dbReference>
<name>A0A3M8AHB6_9MICO</name>
<dbReference type="PROSITE" id="PS51078">
    <property type="entry name" value="ICLR_ED"/>
    <property type="match status" value="1"/>
</dbReference>
<accession>A0A3M8AHB6</accession>
<dbReference type="SUPFAM" id="SSF46785">
    <property type="entry name" value="Winged helix' DNA-binding domain"/>
    <property type="match status" value="1"/>
</dbReference>
<gene>
    <name evidence="6" type="ORF">EDM22_06245</name>
</gene>
<dbReference type="PANTHER" id="PTHR30136">
    <property type="entry name" value="HELIX-TURN-HELIX TRANSCRIPTIONAL REGULATOR, ICLR FAMILY"/>
    <property type="match status" value="1"/>
</dbReference>